<sequence length="133" mass="14515">MSPRTTGAQRPATASPRAGGASQGPLVTPDGRYLIVRGRLWRRANPALPEDARRRLVSELMAARREVGRALRAGDAGALRAARRRVNEAKIALGERGPPWWSDGAPDENRRLVASTSYARWYDALCGEEGLAR</sequence>
<dbReference type="EMBL" id="CP003969">
    <property type="protein sequence ID" value="AGP35552.1"/>
    <property type="molecule type" value="Genomic_DNA"/>
</dbReference>
<accession>S4XQT6</accession>
<evidence type="ECO:0000313" key="3">
    <source>
        <dbReference type="Proteomes" id="UP000014803"/>
    </source>
</evidence>
<evidence type="ECO:0000256" key="1">
    <source>
        <dbReference type="SAM" id="MobiDB-lite"/>
    </source>
</evidence>
<reference evidence="2 3" key="1">
    <citation type="journal article" date="2013" name="Sci. Rep.">
        <title>Extraordinary expansion of a Sorangium cellulosum genome from an alkaline milieu.</title>
        <authorList>
            <person name="Han K."/>
            <person name="Li Z.F."/>
            <person name="Peng R."/>
            <person name="Zhu L.P."/>
            <person name="Zhou T."/>
            <person name="Wang L.G."/>
            <person name="Li S.G."/>
            <person name="Zhang X.B."/>
            <person name="Hu W."/>
            <person name="Wu Z.H."/>
            <person name="Qin N."/>
            <person name="Li Y.Z."/>
        </authorList>
    </citation>
    <scope>NUCLEOTIDE SEQUENCE [LARGE SCALE GENOMIC DNA]</scope>
    <source>
        <strain evidence="2 3">So0157-2</strain>
    </source>
</reference>
<dbReference type="KEGG" id="scu:SCE1572_14040"/>
<gene>
    <name evidence="2" type="ORF">SCE1572_14040</name>
</gene>
<organism evidence="2 3">
    <name type="scientific">Sorangium cellulosum So0157-2</name>
    <dbReference type="NCBI Taxonomy" id="1254432"/>
    <lineage>
        <taxon>Bacteria</taxon>
        <taxon>Pseudomonadati</taxon>
        <taxon>Myxococcota</taxon>
        <taxon>Polyangia</taxon>
        <taxon>Polyangiales</taxon>
        <taxon>Polyangiaceae</taxon>
        <taxon>Sorangium</taxon>
    </lineage>
</organism>
<protein>
    <submittedName>
        <fullName evidence="2">Uncharacterized protein</fullName>
    </submittedName>
</protein>
<proteinExistence type="predicted"/>
<feature type="region of interest" description="Disordered" evidence="1">
    <location>
        <begin position="1"/>
        <end position="28"/>
    </location>
</feature>
<dbReference type="RefSeq" id="WP_020734774.1">
    <property type="nucleotide sequence ID" value="NC_021658.1"/>
</dbReference>
<dbReference type="eggNOG" id="ENOG5032RVW">
    <property type="taxonomic scope" value="Bacteria"/>
</dbReference>
<dbReference type="AlphaFoldDB" id="S4XQT6"/>
<dbReference type="STRING" id="1254432.SCE1572_14040"/>
<name>S4XQT6_SORCE</name>
<dbReference type="PATRIC" id="fig|1254432.3.peg.3162"/>
<evidence type="ECO:0000313" key="2">
    <source>
        <dbReference type="EMBL" id="AGP35552.1"/>
    </source>
</evidence>
<dbReference type="Proteomes" id="UP000014803">
    <property type="component" value="Chromosome"/>
</dbReference>
<dbReference type="HOGENOM" id="CLU_160611_1_0_7"/>